<dbReference type="EMBL" id="CP048000">
    <property type="protein sequence ID" value="QHQ63174.1"/>
    <property type="molecule type" value="Genomic_DNA"/>
</dbReference>
<dbReference type="Pfam" id="PF11599">
    <property type="entry name" value="AviRa"/>
    <property type="match status" value="1"/>
</dbReference>
<organism evidence="1 2">
    <name type="scientific">Anaerocolumna sedimenticola</name>
    <dbReference type="NCBI Taxonomy" id="2696063"/>
    <lineage>
        <taxon>Bacteria</taxon>
        <taxon>Bacillati</taxon>
        <taxon>Bacillota</taxon>
        <taxon>Clostridia</taxon>
        <taxon>Lachnospirales</taxon>
        <taxon>Lachnospiraceae</taxon>
        <taxon>Anaerocolumna</taxon>
    </lineage>
</organism>
<name>A0A6P1TQD5_9FIRM</name>
<dbReference type="SUPFAM" id="SSF53335">
    <property type="entry name" value="S-adenosyl-L-methionine-dependent methyltransferases"/>
    <property type="match status" value="1"/>
</dbReference>
<reference evidence="1 2" key="1">
    <citation type="submission" date="2020-01" db="EMBL/GenBank/DDBJ databases">
        <title>Genome analysis of Anaerocolumna sp. CBA3638.</title>
        <authorList>
            <person name="Kim J."/>
            <person name="Roh S.W."/>
        </authorList>
    </citation>
    <scope>NUCLEOTIDE SEQUENCE [LARGE SCALE GENOMIC DNA]</scope>
    <source>
        <strain evidence="1 2">CBA3638</strain>
    </source>
</reference>
<dbReference type="Gene3D" id="3.40.50.150">
    <property type="entry name" value="Vaccinia Virus protein VP39"/>
    <property type="match status" value="1"/>
</dbReference>
<evidence type="ECO:0000313" key="1">
    <source>
        <dbReference type="EMBL" id="QHQ63174.1"/>
    </source>
</evidence>
<dbReference type="Proteomes" id="UP000464314">
    <property type="component" value="Chromosome"/>
</dbReference>
<dbReference type="InterPro" id="IPR024268">
    <property type="entry name" value="AviRa"/>
</dbReference>
<dbReference type="AlphaFoldDB" id="A0A6P1TQD5"/>
<evidence type="ECO:0000313" key="2">
    <source>
        <dbReference type="Proteomes" id="UP000464314"/>
    </source>
</evidence>
<keyword evidence="2" id="KW-1185">Reference proteome</keyword>
<protein>
    <submittedName>
        <fullName evidence="1">Uncharacterized protein</fullName>
    </submittedName>
</protein>
<dbReference type="KEGG" id="anr:Ana3638_22340"/>
<sequence length="136" mass="15510">MHADGLNKRMEQIKELAGLYGKESHEEAVQSAIRLHKRIESSNIITRVFTANAFESLTLSKTPDIIITDVPYGDIVSWEGADNGNVDLLLDSLYQICNNETVIGICMDKSQKNTNEKFKRLEKQQVGKRRFEILKR</sequence>
<dbReference type="InterPro" id="IPR029063">
    <property type="entry name" value="SAM-dependent_MTases_sf"/>
</dbReference>
<accession>A0A6P1TQD5</accession>
<proteinExistence type="predicted"/>
<gene>
    <name evidence="1" type="ORF">Ana3638_22340</name>
</gene>